<protein>
    <submittedName>
        <fullName evidence="2">Uncharacterized protein</fullName>
    </submittedName>
</protein>
<evidence type="ECO:0000313" key="3">
    <source>
        <dbReference type="Proteomes" id="UP000005512"/>
    </source>
</evidence>
<proteinExistence type="predicted"/>
<comment type="caution">
    <text evidence="2">The sequence shown here is derived from an EMBL/GenBank/DDBJ whole genome shotgun (WGS) entry which is preliminary data.</text>
</comment>
<accession>D1P309</accession>
<dbReference type="Proteomes" id="UP000005512">
    <property type="component" value="Unassembled WGS sequence"/>
</dbReference>
<dbReference type="HOGENOM" id="CLU_2586936_0_0_6"/>
<dbReference type="AlphaFoldDB" id="D1P309"/>
<dbReference type="EMBL" id="ABXV02000023">
    <property type="protein sequence ID" value="EFB72514.1"/>
    <property type="molecule type" value="Genomic_DNA"/>
</dbReference>
<keyword evidence="1" id="KW-0472">Membrane</keyword>
<keyword evidence="1" id="KW-1133">Transmembrane helix</keyword>
<organism evidence="2 3">
    <name type="scientific">Providencia rustigianii DSM 4541</name>
    <dbReference type="NCBI Taxonomy" id="500637"/>
    <lineage>
        <taxon>Bacteria</taxon>
        <taxon>Pseudomonadati</taxon>
        <taxon>Pseudomonadota</taxon>
        <taxon>Gammaproteobacteria</taxon>
        <taxon>Enterobacterales</taxon>
        <taxon>Morganellaceae</taxon>
        <taxon>Providencia</taxon>
    </lineage>
</organism>
<dbReference type="STRING" id="500637.PROVRUST_06594"/>
<evidence type="ECO:0000256" key="1">
    <source>
        <dbReference type="SAM" id="Phobius"/>
    </source>
</evidence>
<feature type="transmembrane region" description="Helical" evidence="1">
    <location>
        <begin position="51"/>
        <end position="75"/>
    </location>
</feature>
<keyword evidence="1" id="KW-0812">Transmembrane</keyword>
<sequence>MFLFICWFAKDSSEKKPRAFRCGVLVRFGYYFSLRRPSAAPHGGIIITTTLIIRLITWMNLFMSLIFSTFIVCFIKELSF</sequence>
<name>D1P309_9GAMM</name>
<evidence type="ECO:0000313" key="2">
    <source>
        <dbReference type="EMBL" id="EFB72514.1"/>
    </source>
</evidence>
<keyword evidence="3" id="KW-1185">Reference proteome</keyword>
<gene>
    <name evidence="2" type="ORF">PROVRUST_06594</name>
</gene>
<reference evidence="2" key="1">
    <citation type="submission" date="2009-12" db="EMBL/GenBank/DDBJ databases">
        <authorList>
            <person name="Weinstock G."/>
            <person name="Sodergren E."/>
            <person name="Clifton S."/>
            <person name="Fulton L."/>
            <person name="Fulton B."/>
            <person name="Courtney L."/>
            <person name="Fronick C."/>
            <person name="Harrison M."/>
            <person name="Strong C."/>
            <person name="Farmer C."/>
            <person name="Delahaunty K."/>
            <person name="Markovic C."/>
            <person name="Hall O."/>
            <person name="Minx P."/>
            <person name="Tomlinson C."/>
            <person name="Mitreva M."/>
            <person name="Nelson J."/>
            <person name="Hou S."/>
            <person name="Wollam A."/>
            <person name="Pepin K.H."/>
            <person name="Johnson M."/>
            <person name="Bhonagiri V."/>
            <person name="Nash W.E."/>
            <person name="Warren W."/>
            <person name="Chinwalla A."/>
            <person name="Mardis E.R."/>
            <person name="Wilson R.K."/>
        </authorList>
    </citation>
    <scope>NUCLEOTIDE SEQUENCE [LARGE SCALE GENOMIC DNA]</scope>
    <source>
        <strain evidence="2">DSM 4541</strain>
    </source>
</reference>